<dbReference type="AlphaFoldDB" id="A0A2T3A4D5"/>
<organism evidence="2 3">
    <name type="scientific">Coniella lustricola</name>
    <dbReference type="NCBI Taxonomy" id="2025994"/>
    <lineage>
        <taxon>Eukaryota</taxon>
        <taxon>Fungi</taxon>
        <taxon>Dikarya</taxon>
        <taxon>Ascomycota</taxon>
        <taxon>Pezizomycotina</taxon>
        <taxon>Sordariomycetes</taxon>
        <taxon>Sordariomycetidae</taxon>
        <taxon>Diaporthales</taxon>
        <taxon>Schizoparmaceae</taxon>
        <taxon>Coniella</taxon>
    </lineage>
</organism>
<keyword evidence="1" id="KW-0732">Signal</keyword>
<protein>
    <submittedName>
        <fullName evidence="2">Uncharacterized protein</fullName>
    </submittedName>
</protein>
<name>A0A2T3A4D5_9PEZI</name>
<proteinExistence type="predicted"/>
<dbReference type="EMBL" id="KZ678474">
    <property type="protein sequence ID" value="PSR82640.1"/>
    <property type="molecule type" value="Genomic_DNA"/>
</dbReference>
<accession>A0A2T3A4D5</accession>
<sequence length="114" mass="11758">MSAMKVLTFIILNGFATALPASGMTTITEREPLTNIAQVNLYSTSTCGGTVQSFSVTSGASVCVAVDGDKASIDVIENDCATYVWSGTNCEGNSLHISGDTCTSVLYGSVSVQC</sequence>
<evidence type="ECO:0000256" key="1">
    <source>
        <dbReference type="SAM" id="SignalP"/>
    </source>
</evidence>
<evidence type="ECO:0000313" key="3">
    <source>
        <dbReference type="Proteomes" id="UP000241462"/>
    </source>
</evidence>
<reference evidence="2 3" key="1">
    <citation type="journal article" date="2018" name="Mycol. Prog.">
        <title>Coniella lustricola, a new species from submerged detritus.</title>
        <authorList>
            <person name="Raudabaugh D.B."/>
            <person name="Iturriaga T."/>
            <person name="Carver A."/>
            <person name="Mondo S."/>
            <person name="Pangilinan J."/>
            <person name="Lipzen A."/>
            <person name="He G."/>
            <person name="Amirebrahimi M."/>
            <person name="Grigoriev I.V."/>
            <person name="Miller A.N."/>
        </authorList>
    </citation>
    <scope>NUCLEOTIDE SEQUENCE [LARGE SCALE GENOMIC DNA]</scope>
    <source>
        <strain evidence="2 3">B22-T-1</strain>
    </source>
</reference>
<dbReference type="OrthoDB" id="4817121at2759"/>
<feature type="signal peptide" evidence="1">
    <location>
        <begin position="1"/>
        <end position="18"/>
    </location>
</feature>
<keyword evidence="3" id="KW-1185">Reference proteome</keyword>
<dbReference type="Proteomes" id="UP000241462">
    <property type="component" value="Unassembled WGS sequence"/>
</dbReference>
<gene>
    <name evidence="2" type="ORF">BD289DRAFT_475111</name>
</gene>
<evidence type="ECO:0000313" key="2">
    <source>
        <dbReference type="EMBL" id="PSR82640.1"/>
    </source>
</evidence>
<feature type="chain" id="PRO_5015717963" evidence="1">
    <location>
        <begin position="19"/>
        <end position="114"/>
    </location>
</feature>
<dbReference type="InParanoid" id="A0A2T3A4D5"/>